<dbReference type="EMBL" id="QUOV01000001">
    <property type="protein sequence ID" value="REL35090.1"/>
    <property type="molecule type" value="Genomic_DNA"/>
</dbReference>
<comment type="caution">
    <text evidence="7">The sequence shown here is derived from an EMBL/GenBank/DDBJ whole genome shotgun (WGS) entry which is preliminary data.</text>
</comment>
<sequence length="561" mass="63566">MQDKSINSLINEAYEVRLSSPSRFKEIVEHLLIQTNLSSSQINDTKLLHAYLNSYIGNYKKSESILEHVLQQTNLKPSVKLQSQYLMVYNMAAIKNWIKGFYYTKELIDSDILDSQKTLAANALIATITFLNQFEQFELALNQLEKLNGFELSPYNHCVSEQLKVLAKKSLGQLSIASLEIDESIRICSAANAPLLVNILRSYQADLFIKSGAPERAIGLLLPLIDDIRKIQYPMLTAGIYNYISEAYLALSNIEQAEKYAYLSVQEHKDQIADQAKDSYYLIYKINKRKHKYNTALEYFEKFARSEKAYLDEVSAKALAYQLAQHQAIQQKNQIELLNNQNELLNNRNELLRVEQSLARTEAENTKLIASLLMAIIALLAFFGYRSWRTQRRLKTLAEFDYLTNVYNRGHFMTLAEETLKLATKAKQTVTCIMFDLDKFKKINDQYGHSAGDLALKAAASAAHSCVRDNDIFARLGGEEFVILLPGCDTSAACYVAEKCMRAFEAIDTNDSGHDFSVTASFGITTSKISGMAIDDLIADADKALYQAKNNGRNQYRIYEP</sequence>
<evidence type="ECO:0000256" key="4">
    <source>
        <dbReference type="SAM" id="Coils"/>
    </source>
</evidence>
<dbReference type="PANTHER" id="PTHR45138">
    <property type="entry name" value="REGULATORY COMPONENTS OF SENSORY TRANSDUCTION SYSTEM"/>
    <property type="match status" value="1"/>
</dbReference>
<dbReference type="PANTHER" id="PTHR45138:SF9">
    <property type="entry name" value="DIGUANYLATE CYCLASE DGCM-RELATED"/>
    <property type="match status" value="1"/>
</dbReference>
<dbReference type="InterPro" id="IPR000160">
    <property type="entry name" value="GGDEF_dom"/>
</dbReference>
<evidence type="ECO:0000256" key="2">
    <source>
        <dbReference type="ARBA" id="ARBA00012528"/>
    </source>
</evidence>
<evidence type="ECO:0000259" key="6">
    <source>
        <dbReference type="PROSITE" id="PS50887"/>
    </source>
</evidence>
<dbReference type="GO" id="GO:1902201">
    <property type="term" value="P:negative regulation of bacterial-type flagellum-dependent cell motility"/>
    <property type="evidence" value="ECO:0007669"/>
    <property type="project" value="TreeGrafter"/>
</dbReference>
<dbReference type="NCBIfam" id="TIGR00254">
    <property type="entry name" value="GGDEF"/>
    <property type="match status" value="1"/>
</dbReference>
<dbReference type="Pfam" id="PF00990">
    <property type="entry name" value="GGDEF"/>
    <property type="match status" value="1"/>
</dbReference>
<dbReference type="InterPro" id="IPR050469">
    <property type="entry name" value="Diguanylate_Cyclase"/>
</dbReference>
<keyword evidence="5" id="KW-0812">Transmembrane</keyword>
<comment type="cofactor">
    <cofactor evidence="1">
        <name>Mg(2+)</name>
        <dbReference type="ChEBI" id="CHEBI:18420"/>
    </cofactor>
</comment>
<comment type="catalytic activity">
    <reaction evidence="3">
        <text>2 GTP = 3',3'-c-di-GMP + 2 diphosphate</text>
        <dbReference type="Rhea" id="RHEA:24898"/>
        <dbReference type="ChEBI" id="CHEBI:33019"/>
        <dbReference type="ChEBI" id="CHEBI:37565"/>
        <dbReference type="ChEBI" id="CHEBI:58805"/>
        <dbReference type="EC" id="2.7.7.65"/>
    </reaction>
</comment>
<dbReference type="GO" id="GO:0005886">
    <property type="term" value="C:plasma membrane"/>
    <property type="evidence" value="ECO:0007669"/>
    <property type="project" value="TreeGrafter"/>
</dbReference>
<proteinExistence type="predicted"/>
<keyword evidence="5" id="KW-0472">Membrane</keyword>
<keyword evidence="5" id="KW-1133">Transmembrane helix</keyword>
<feature type="coiled-coil region" evidence="4">
    <location>
        <begin position="321"/>
        <end position="364"/>
    </location>
</feature>
<accession>A0A3E0UE18</accession>
<evidence type="ECO:0000256" key="5">
    <source>
        <dbReference type="SAM" id="Phobius"/>
    </source>
</evidence>
<feature type="transmembrane region" description="Helical" evidence="5">
    <location>
        <begin position="368"/>
        <end position="385"/>
    </location>
</feature>
<dbReference type="GO" id="GO:0052621">
    <property type="term" value="F:diguanylate cyclase activity"/>
    <property type="evidence" value="ECO:0007669"/>
    <property type="project" value="UniProtKB-EC"/>
</dbReference>
<dbReference type="FunFam" id="3.30.70.270:FF:000001">
    <property type="entry name" value="Diguanylate cyclase domain protein"/>
    <property type="match status" value="1"/>
</dbReference>
<dbReference type="GO" id="GO:0043709">
    <property type="term" value="P:cell adhesion involved in single-species biofilm formation"/>
    <property type="evidence" value="ECO:0007669"/>
    <property type="project" value="TreeGrafter"/>
</dbReference>
<dbReference type="Gene3D" id="3.30.70.270">
    <property type="match status" value="1"/>
</dbReference>
<dbReference type="SMART" id="SM00267">
    <property type="entry name" value="GGDEF"/>
    <property type="match status" value="1"/>
</dbReference>
<reference evidence="7 8" key="1">
    <citation type="submission" date="2018-08" db="EMBL/GenBank/DDBJ databases">
        <title>Thalassotalea euphylliae genome.</title>
        <authorList>
            <person name="Summers S."/>
            <person name="Rice S.A."/>
            <person name="Freckelton M.L."/>
            <person name="Nedved B.T."/>
            <person name="Hadfield M.G."/>
        </authorList>
    </citation>
    <scope>NUCLEOTIDE SEQUENCE [LARGE SCALE GENOMIC DNA]</scope>
    <source>
        <strain evidence="7 8">H2</strain>
    </source>
</reference>
<feature type="domain" description="GGDEF" evidence="6">
    <location>
        <begin position="428"/>
        <end position="561"/>
    </location>
</feature>
<gene>
    <name evidence="7" type="ORF">DXX92_06810</name>
</gene>
<dbReference type="PROSITE" id="PS50887">
    <property type="entry name" value="GGDEF"/>
    <property type="match status" value="1"/>
</dbReference>
<dbReference type="CDD" id="cd01949">
    <property type="entry name" value="GGDEF"/>
    <property type="match status" value="1"/>
</dbReference>
<dbReference type="InterPro" id="IPR029787">
    <property type="entry name" value="Nucleotide_cyclase"/>
</dbReference>
<dbReference type="InterPro" id="IPR043128">
    <property type="entry name" value="Rev_trsase/Diguanyl_cyclase"/>
</dbReference>
<dbReference type="EC" id="2.7.7.65" evidence="2"/>
<dbReference type="SUPFAM" id="SSF55073">
    <property type="entry name" value="Nucleotide cyclase"/>
    <property type="match status" value="1"/>
</dbReference>
<evidence type="ECO:0000313" key="7">
    <source>
        <dbReference type="EMBL" id="REL35090.1"/>
    </source>
</evidence>
<protein>
    <recommendedName>
        <fullName evidence="2">diguanylate cyclase</fullName>
        <ecNumber evidence="2">2.7.7.65</ecNumber>
    </recommendedName>
</protein>
<name>A0A3E0UE18_9GAMM</name>
<evidence type="ECO:0000256" key="3">
    <source>
        <dbReference type="ARBA" id="ARBA00034247"/>
    </source>
</evidence>
<dbReference type="AlphaFoldDB" id="A0A3E0UE18"/>
<keyword evidence="4" id="KW-0175">Coiled coil</keyword>
<dbReference type="Proteomes" id="UP000256999">
    <property type="component" value="Unassembled WGS sequence"/>
</dbReference>
<evidence type="ECO:0000256" key="1">
    <source>
        <dbReference type="ARBA" id="ARBA00001946"/>
    </source>
</evidence>
<organism evidence="7 8">
    <name type="scientific">Thalassotalea euphylliae</name>
    <dbReference type="NCBI Taxonomy" id="1655234"/>
    <lineage>
        <taxon>Bacteria</taxon>
        <taxon>Pseudomonadati</taxon>
        <taxon>Pseudomonadota</taxon>
        <taxon>Gammaproteobacteria</taxon>
        <taxon>Alteromonadales</taxon>
        <taxon>Colwelliaceae</taxon>
        <taxon>Thalassotalea</taxon>
    </lineage>
</organism>
<evidence type="ECO:0000313" key="8">
    <source>
        <dbReference type="Proteomes" id="UP000256999"/>
    </source>
</evidence>